<dbReference type="OrthoDB" id="5319341at2759"/>
<proteinExistence type="predicted"/>
<evidence type="ECO:0000259" key="4">
    <source>
        <dbReference type="PROSITE" id="PS50048"/>
    </source>
</evidence>
<dbReference type="InterPro" id="IPR036864">
    <property type="entry name" value="Zn2-C6_fun-type_DNA-bd_sf"/>
</dbReference>
<evidence type="ECO:0000256" key="3">
    <source>
        <dbReference type="SAM" id="MobiDB-lite"/>
    </source>
</evidence>
<comment type="subcellular location">
    <subcellularLocation>
        <location evidence="1">Nucleus</location>
    </subcellularLocation>
</comment>
<evidence type="ECO:0000313" key="6">
    <source>
        <dbReference type="Proteomes" id="UP000193689"/>
    </source>
</evidence>
<dbReference type="STRING" id="1141098.A0A1Y2D6E5"/>
<dbReference type="SMART" id="SM00066">
    <property type="entry name" value="GAL4"/>
    <property type="match status" value="1"/>
</dbReference>
<sequence length="591" mass="65378">MASIVDTHPGGDGERPRKRVRKSRSRGLRTKTGCLTCRKRHKKCDERSPVCGPCSTSSRECVYSESASGPVSASESRPIAAVSFVGVPTREPDAVAVRQKRQTASMPVAAIVPSPQPLFLSRGEVSQPGEMGPLIDPYRYAYSPDTMASELLTADLASTRWLDLLATDAAQADSGFSLAPSPVPEDSVFNDGYTVRANNVTDLSAPDAAESAAVSERHAWQLDQDILLQSHEALLFRAFAERASLWLDLFDPHKHFSTYAIRLALRNLGLMKAILALSARHDAIVQANIGNTVGTDTSEAVQYYYETLHYVQTALQYNTYAHSEELLATALVISTYEMLDASDSNWKRHLKGVFWIQRSQDVHGASGGLQQAVWWAWLRQDVWAAFRERRRCFSFWRPVKDFPELSQDELADRAVYLLSQTVNYCAKVDTTPPEEGTLATRAEMGEALMAMLERWKTFLGPKFEPLPTPTNHSRVFQGLWVHPPQFGVALQVFAKILVTLHRPATAGFDGYLKTQRTLSEAVATICGVAMESKDEGCQIMSAQCLFGAGLCVQDETKRNTIISLIDACEARTGWPMAGLRNDLKAEWAKLG</sequence>
<organism evidence="5 6">
    <name type="scientific">Pseudomassariella vexata</name>
    <dbReference type="NCBI Taxonomy" id="1141098"/>
    <lineage>
        <taxon>Eukaryota</taxon>
        <taxon>Fungi</taxon>
        <taxon>Dikarya</taxon>
        <taxon>Ascomycota</taxon>
        <taxon>Pezizomycotina</taxon>
        <taxon>Sordariomycetes</taxon>
        <taxon>Xylariomycetidae</taxon>
        <taxon>Amphisphaeriales</taxon>
        <taxon>Pseudomassariaceae</taxon>
        <taxon>Pseudomassariella</taxon>
    </lineage>
</organism>
<feature type="compositionally biased region" description="Basic residues" evidence="3">
    <location>
        <begin position="16"/>
        <end position="28"/>
    </location>
</feature>
<dbReference type="GO" id="GO:0008270">
    <property type="term" value="F:zinc ion binding"/>
    <property type="evidence" value="ECO:0007669"/>
    <property type="project" value="InterPro"/>
</dbReference>
<keyword evidence="6" id="KW-1185">Reference proteome</keyword>
<evidence type="ECO:0000313" key="5">
    <source>
        <dbReference type="EMBL" id="ORY54842.1"/>
    </source>
</evidence>
<evidence type="ECO:0000256" key="2">
    <source>
        <dbReference type="ARBA" id="ARBA00023242"/>
    </source>
</evidence>
<dbReference type="GO" id="GO:0045944">
    <property type="term" value="P:positive regulation of transcription by RNA polymerase II"/>
    <property type="evidence" value="ECO:0007669"/>
    <property type="project" value="TreeGrafter"/>
</dbReference>
<dbReference type="CDD" id="cd00067">
    <property type="entry name" value="GAL4"/>
    <property type="match status" value="1"/>
</dbReference>
<dbReference type="InterPro" id="IPR021858">
    <property type="entry name" value="Fun_TF"/>
</dbReference>
<dbReference type="Pfam" id="PF00172">
    <property type="entry name" value="Zn_clus"/>
    <property type="match status" value="1"/>
</dbReference>
<dbReference type="RefSeq" id="XP_040709366.1">
    <property type="nucleotide sequence ID" value="XM_040857114.1"/>
</dbReference>
<feature type="region of interest" description="Disordered" evidence="3">
    <location>
        <begin position="1"/>
        <end position="28"/>
    </location>
</feature>
<dbReference type="GO" id="GO:0000976">
    <property type="term" value="F:transcription cis-regulatory region binding"/>
    <property type="evidence" value="ECO:0007669"/>
    <property type="project" value="TreeGrafter"/>
</dbReference>
<keyword evidence="2" id="KW-0539">Nucleus</keyword>
<dbReference type="AlphaFoldDB" id="A0A1Y2D6E5"/>
<comment type="caution">
    <text evidence="5">The sequence shown here is derived from an EMBL/GenBank/DDBJ whole genome shotgun (WGS) entry which is preliminary data.</text>
</comment>
<dbReference type="GO" id="GO:0005634">
    <property type="term" value="C:nucleus"/>
    <property type="evidence" value="ECO:0007669"/>
    <property type="project" value="UniProtKB-SubCell"/>
</dbReference>
<dbReference type="PANTHER" id="PTHR37534:SF3">
    <property type="entry name" value="ZN(II)2CYS6 TRANSCRIPTION FACTOR (EUROFUNG)"/>
    <property type="match status" value="1"/>
</dbReference>
<dbReference type="GeneID" id="63773326"/>
<dbReference type="SUPFAM" id="SSF57701">
    <property type="entry name" value="Zn2/Cys6 DNA-binding domain"/>
    <property type="match status" value="1"/>
</dbReference>
<evidence type="ECO:0000256" key="1">
    <source>
        <dbReference type="ARBA" id="ARBA00004123"/>
    </source>
</evidence>
<dbReference type="InterPro" id="IPR001138">
    <property type="entry name" value="Zn2Cys6_DnaBD"/>
</dbReference>
<dbReference type="EMBL" id="MCFJ01000031">
    <property type="protein sequence ID" value="ORY54842.1"/>
    <property type="molecule type" value="Genomic_DNA"/>
</dbReference>
<reference evidence="5 6" key="1">
    <citation type="submission" date="2016-07" db="EMBL/GenBank/DDBJ databases">
        <title>Pervasive Adenine N6-methylation of Active Genes in Fungi.</title>
        <authorList>
            <consortium name="DOE Joint Genome Institute"/>
            <person name="Mondo S.J."/>
            <person name="Dannebaum R.O."/>
            <person name="Kuo R.C."/>
            <person name="Labutti K."/>
            <person name="Haridas S."/>
            <person name="Kuo A."/>
            <person name="Salamov A."/>
            <person name="Ahrendt S.R."/>
            <person name="Lipzen A."/>
            <person name="Sullivan W."/>
            <person name="Andreopoulos W.B."/>
            <person name="Clum A."/>
            <person name="Lindquist E."/>
            <person name="Daum C."/>
            <person name="Ramamoorthy G.K."/>
            <person name="Gryganskyi A."/>
            <person name="Culley D."/>
            <person name="Magnuson J.K."/>
            <person name="James T.Y."/>
            <person name="O'Malley M.A."/>
            <person name="Stajich J.E."/>
            <person name="Spatafora J.W."/>
            <person name="Visel A."/>
            <person name="Grigoriev I.V."/>
        </authorList>
    </citation>
    <scope>NUCLEOTIDE SEQUENCE [LARGE SCALE GENOMIC DNA]</scope>
    <source>
        <strain evidence="5 6">CBS 129021</strain>
    </source>
</reference>
<protein>
    <recommendedName>
        <fullName evidence="4">Zn(2)-C6 fungal-type domain-containing protein</fullName>
    </recommendedName>
</protein>
<dbReference type="GO" id="GO:0000981">
    <property type="term" value="F:DNA-binding transcription factor activity, RNA polymerase II-specific"/>
    <property type="evidence" value="ECO:0007669"/>
    <property type="project" value="InterPro"/>
</dbReference>
<dbReference type="PROSITE" id="PS00463">
    <property type="entry name" value="ZN2_CY6_FUNGAL_1"/>
    <property type="match status" value="1"/>
</dbReference>
<dbReference type="Pfam" id="PF11951">
    <property type="entry name" value="Fungal_trans_2"/>
    <property type="match status" value="1"/>
</dbReference>
<accession>A0A1Y2D6E5</accession>
<name>A0A1Y2D6E5_9PEZI</name>
<dbReference type="Gene3D" id="4.10.240.10">
    <property type="entry name" value="Zn(2)-C6 fungal-type DNA-binding domain"/>
    <property type="match status" value="1"/>
</dbReference>
<feature type="domain" description="Zn(2)-C6 fungal-type" evidence="4">
    <location>
        <begin position="33"/>
        <end position="63"/>
    </location>
</feature>
<gene>
    <name evidence="5" type="ORF">BCR38DRAFT_357512</name>
</gene>
<dbReference type="PANTHER" id="PTHR37534">
    <property type="entry name" value="TRANSCRIPTIONAL ACTIVATOR PROTEIN UGA3"/>
    <property type="match status" value="1"/>
</dbReference>
<dbReference type="PROSITE" id="PS50048">
    <property type="entry name" value="ZN2_CY6_FUNGAL_2"/>
    <property type="match status" value="1"/>
</dbReference>
<dbReference type="InParanoid" id="A0A1Y2D6E5"/>
<dbReference type="Proteomes" id="UP000193689">
    <property type="component" value="Unassembled WGS sequence"/>
</dbReference>